<dbReference type="AlphaFoldDB" id="A0A9E6NPG7"/>
<dbReference type="EMBL" id="CP077090">
    <property type="protein sequence ID" value="QXI11890.1"/>
    <property type="molecule type" value="Genomic_DNA"/>
</dbReference>
<name>A0A9E6NPG7_9PSED</name>
<evidence type="ECO:0000313" key="2">
    <source>
        <dbReference type="EMBL" id="QXI11890.1"/>
    </source>
</evidence>
<reference evidence="2" key="2">
    <citation type="journal article" date="2021" name="Microorganisms">
        <title>The Ever-Expanding Pseudomonas Genus: Description of 43 New Species and Partition of the Pseudomonas putida Group.</title>
        <authorList>
            <person name="Girard L."/>
            <person name="Lood C."/>
            <person name="Hofte M."/>
            <person name="Vandamme P."/>
            <person name="Rokni-Zadeh H."/>
            <person name="van Noort V."/>
            <person name="Lavigne R."/>
            <person name="De Mot R."/>
        </authorList>
    </citation>
    <scope>NUCLEOTIDE SEQUENCE</scope>
    <source>
        <strain evidence="2">OE 48.2</strain>
    </source>
</reference>
<organism evidence="2 3">
    <name type="scientific">Pseudomonas zeae</name>
    <dbReference type="NCBI Taxonomy" id="2745510"/>
    <lineage>
        <taxon>Bacteria</taxon>
        <taxon>Pseudomonadati</taxon>
        <taxon>Pseudomonadota</taxon>
        <taxon>Gammaproteobacteria</taxon>
        <taxon>Pseudomonadales</taxon>
        <taxon>Pseudomonadaceae</taxon>
        <taxon>Pseudomonas</taxon>
    </lineage>
</organism>
<dbReference type="Proteomes" id="UP000627092">
    <property type="component" value="Chromosome"/>
</dbReference>
<evidence type="ECO:0000313" key="3">
    <source>
        <dbReference type="Proteomes" id="UP000627092"/>
    </source>
</evidence>
<protein>
    <submittedName>
        <fullName evidence="2">Uncharacterized protein</fullName>
    </submittedName>
</protein>
<sequence length="146" mass="16595">MFGLKFSSALFSALLVFVPLAAHSEVTTEVFCFRSYEGKPINFEFRTYYDSVAKWSGAGVKYSKSKKAIGLVHRSTEQEELVYGRPYQYTTTWVEVVDGALTGEYQMVTQGGRVDAMSYTNYKSAKKYSFENDYNVDSKPETGCQW</sequence>
<accession>A0A9E6NPG7</accession>
<gene>
    <name evidence="2" type="ORF">HU754_000265</name>
</gene>
<keyword evidence="1" id="KW-0732">Signal</keyword>
<proteinExistence type="predicted"/>
<feature type="signal peptide" evidence="1">
    <location>
        <begin position="1"/>
        <end position="24"/>
    </location>
</feature>
<feature type="chain" id="PRO_5039287994" evidence="1">
    <location>
        <begin position="25"/>
        <end position="146"/>
    </location>
</feature>
<dbReference type="KEGG" id="pze:HU754_000265"/>
<reference evidence="2" key="1">
    <citation type="journal article" date="2020" name="Microorganisms">
        <title>Reliable Identification of Environmental Pseudomonas Isolates Using the rpoD Gene.</title>
        <authorList>
            <consortium name="The Broad Institute Genome Sequencing Platform"/>
            <person name="Girard L."/>
            <person name="Lood C."/>
            <person name="Rokni-Zadeh H."/>
            <person name="van Noort V."/>
            <person name="Lavigne R."/>
            <person name="De Mot R."/>
        </authorList>
    </citation>
    <scope>NUCLEOTIDE SEQUENCE</scope>
    <source>
        <strain evidence="2">OE 48.2</strain>
    </source>
</reference>
<evidence type="ECO:0000256" key="1">
    <source>
        <dbReference type="SAM" id="SignalP"/>
    </source>
</evidence>